<evidence type="ECO:0000313" key="2">
    <source>
        <dbReference type="Proteomes" id="UP000664096"/>
    </source>
</evidence>
<gene>
    <name evidence="1" type="ORF">JF539_15990</name>
</gene>
<evidence type="ECO:0000313" key="1">
    <source>
        <dbReference type="EMBL" id="MBN9671851.1"/>
    </source>
</evidence>
<name>A0A939EEN2_9HYPH</name>
<dbReference type="Proteomes" id="UP000664096">
    <property type="component" value="Unassembled WGS sequence"/>
</dbReference>
<dbReference type="RefSeq" id="WP_207141704.1">
    <property type="nucleotide sequence ID" value="NZ_JAEKJZ010000003.1"/>
</dbReference>
<dbReference type="AlphaFoldDB" id="A0A939EEN2"/>
<sequence>MSNEILTESLRQLDKKILDAAHKRLAERYEKIEEIKLDACQSQIATLEPEKRLKTYVQRKLNISDELLPDTAALLLEAQIGVSDDIISIEFLEAGLLAARPVGRVSVFNDLWLGSGFLVGKGLFLTNHHVLRTPDTAAASAVRFNYEDNKFGKHLPASEFFFKPEEFWLTNEDLDYTLVALSEFDDAGTHIDSFGWHPLKKAGKILQGMPVNIVQHPDGDWKSIALHNSHFLLVDDGSDADDFCWYTGDTRKGSSGSPVFSSDWEVVALHHKAIPQFLENGRIKMRGKDAGDMSEAEFQKYPEKAEYIANEGIRASRLLGSIESAALETTAQTLRRDELIALWSSDQARSLLRHIPHPQ</sequence>
<dbReference type="InterPro" id="IPR043504">
    <property type="entry name" value="Peptidase_S1_PA_chymotrypsin"/>
</dbReference>
<dbReference type="PANTHER" id="PTHR36234">
    <property type="entry name" value="LYSYL ENDOPEPTIDASE"/>
    <property type="match status" value="1"/>
</dbReference>
<proteinExistence type="predicted"/>
<dbReference type="InterPro" id="IPR009003">
    <property type="entry name" value="Peptidase_S1_PA"/>
</dbReference>
<organism evidence="1 2">
    <name type="scientific">Roseibium aggregatum</name>
    <dbReference type="NCBI Taxonomy" id="187304"/>
    <lineage>
        <taxon>Bacteria</taxon>
        <taxon>Pseudomonadati</taxon>
        <taxon>Pseudomonadota</taxon>
        <taxon>Alphaproteobacteria</taxon>
        <taxon>Hyphomicrobiales</taxon>
        <taxon>Stappiaceae</taxon>
        <taxon>Roseibium</taxon>
    </lineage>
</organism>
<comment type="caution">
    <text evidence="1">The sequence shown here is derived from an EMBL/GenBank/DDBJ whole genome shotgun (WGS) entry which is preliminary data.</text>
</comment>
<dbReference type="Pfam" id="PF13365">
    <property type="entry name" value="Trypsin_2"/>
    <property type="match status" value="1"/>
</dbReference>
<accession>A0A939EEN2</accession>
<dbReference type="EMBL" id="JAEKJZ010000003">
    <property type="protein sequence ID" value="MBN9671851.1"/>
    <property type="molecule type" value="Genomic_DNA"/>
</dbReference>
<reference evidence="1" key="1">
    <citation type="submission" date="2020-12" db="EMBL/GenBank/DDBJ databases">
        <title>Oil enriched cultivation method for isolating marine PHA-producing bacteria.</title>
        <authorList>
            <person name="Zheng W."/>
            <person name="Yu S."/>
            <person name="Huang Y."/>
        </authorList>
    </citation>
    <scope>NUCLEOTIDE SEQUENCE</scope>
    <source>
        <strain evidence="1">SY-2-12</strain>
    </source>
</reference>
<dbReference type="Gene3D" id="2.40.10.10">
    <property type="entry name" value="Trypsin-like serine proteases"/>
    <property type="match status" value="2"/>
</dbReference>
<dbReference type="PANTHER" id="PTHR36234:SF5">
    <property type="entry name" value="LYSYL ENDOPEPTIDASE"/>
    <property type="match status" value="1"/>
</dbReference>
<dbReference type="SUPFAM" id="SSF50494">
    <property type="entry name" value="Trypsin-like serine proteases"/>
    <property type="match status" value="1"/>
</dbReference>
<protein>
    <submittedName>
        <fullName evidence="1">Trypsin-like peptidase domain-containing protein</fullName>
    </submittedName>
</protein>